<reference evidence="2 3" key="1">
    <citation type="submission" date="2021-03" db="EMBL/GenBank/DDBJ databases">
        <title>Fibrella sp. HMF5405 genome sequencing and assembly.</title>
        <authorList>
            <person name="Kang H."/>
            <person name="Kim H."/>
            <person name="Bae S."/>
            <person name="Joh K."/>
        </authorList>
    </citation>
    <scope>NUCLEOTIDE SEQUENCE [LARGE SCALE GENOMIC DNA]</scope>
    <source>
        <strain evidence="2 3">HMF5405</strain>
    </source>
</reference>
<dbReference type="Gene3D" id="3.10.450.40">
    <property type="match status" value="1"/>
</dbReference>
<evidence type="ECO:0000259" key="1">
    <source>
        <dbReference type="Pfam" id="PF04965"/>
    </source>
</evidence>
<dbReference type="Pfam" id="PF04965">
    <property type="entry name" value="GPW_gp25"/>
    <property type="match status" value="1"/>
</dbReference>
<evidence type="ECO:0000313" key="3">
    <source>
        <dbReference type="Proteomes" id="UP000664628"/>
    </source>
</evidence>
<comment type="caution">
    <text evidence="2">The sequence shown here is derived from an EMBL/GenBank/DDBJ whole genome shotgun (WGS) entry which is preliminary data.</text>
</comment>
<name>A0ABS3JE54_9BACT</name>
<feature type="domain" description="IraD/Gp25-like" evidence="1">
    <location>
        <begin position="28"/>
        <end position="126"/>
    </location>
</feature>
<dbReference type="SUPFAM" id="SSF160719">
    <property type="entry name" value="gpW/gp25-like"/>
    <property type="match status" value="1"/>
</dbReference>
<evidence type="ECO:0000313" key="2">
    <source>
        <dbReference type="EMBL" id="MBO0947147.1"/>
    </source>
</evidence>
<dbReference type="RefSeq" id="WP_207327067.1">
    <property type="nucleotide sequence ID" value="NZ_JAFMYW010000001.1"/>
</dbReference>
<gene>
    <name evidence="2" type="ORF">J2I46_01030</name>
</gene>
<dbReference type="InterPro" id="IPR007048">
    <property type="entry name" value="IraD/Gp25-like"/>
</dbReference>
<dbReference type="Proteomes" id="UP000664628">
    <property type="component" value="Unassembled WGS sequence"/>
</dbReference>
<accession>A0ABS3JE54</accession>
<protein>
    <submittedName>
        <fullName evidence="2">GPW/gp25 family protein</fullName>
    </submittedName>
</protein>
<dbReference type="EMBL" id="JAFMYW010000001">
    <property type="protein sequence ID" value="MBO0947147.1"/>
    <property type="molecule type" value="Genomic_DNA"/>
</dbReference>
<keyword evidence="3" id="KW-1185">Reference proteome</keyword>
<organism evidence="2 3">
    <name type="scientific">Fibrella forsythiae</name>
    <dbReference type="NCBI Taxonomy" id="2817061"/>
    <lineage>
        <taxon>Bacteria</taxon>
        <taxon>Pseudomonadati</taxon>
        <taxon>Bacteroidota</taxon>
        <taxon>Cytophagia</taxon>
        <taxon>Cytophagales</taxon>
        <taxon>Spirosomataceae</taxon>
        <taxon>Fibrella</taxon>
    </lineage>
</organism>
<sequence>MSHVYYRYPIRLSRLMTGTDLPTCDIGASIAQFLNMLLHSRFNELRSDPAFGNSIWDTEFDHTVNQYTWEAELTKSLTEAIKQQEPRLRDVTVRVVIQSSAGIDGLPGNTRRLADVSVSATVQMTNEPFRFTTRLLLGTLSGR</sequence>
<proteinExistence type="predicted"/>